<organism evidence="6">
    <name type="scientific">metagenome</name>
    <dbReference type="NCBI Taxonomy" id="256318"/>
    <lineage>
        <taxon>unclassified sequences</taxon>
        <taxon>metagenomes</taxon>
    </lineage>
</organism>
<sequence length="242" mass="26166">MENGILVGLSAQTALRRQLEVVANNLANMNTTGFKREKMLFTPFLPAQTTAAAMKGGRPVFVEDKATVYDVSPGRLETTEAPLDLAIRSDGYFVVETPQGTRYTRDGQFHVNDQGQLVTAAGNAVLGSGDAPITLDPTSTQIAVAADGTISSESGDVGRLHIVRFSDAGSLRGTGAGLWSSEEAPLDAERPDIVQGMLERSNVEPILELEQMIQVQRAYEQAKQLVEREDERIKKMVQAYAA</sequence>
<dbReference type="EMBL" id="UIDG01000006">
    <property type="protein sequence ID" value="SUS03606.1"/>
    <property type="molecule type" value="Genomic_DNA"/>
</dbReference>
<name>A0A380T9Z3_9ZZZZ</name>
<keyword evidence="6" id="KW-0282">Flagellum</keyword>
<comment type="similarity">
    <text evidence="1">Belongs to the flagella basal body rod proteins family.</text>
</comment>
<dbReference type="InterPro" id="IPR010930">
    <property type="entry name" value="Flg_bb/hook_C_dom"/>
</dbReference>
<proteinExistence type="inferred from homology"/>
<dbReference type="Pfam" id="PF22692">
    <property type="entry name" value="LlgE_F_G_D1"/>
    <property type="match status" value="1"/>
</dbReference>
<dbReference type="Pfam" id="PF00460">
    <property type="entry name" value="Flg_bb_rod"/>
    <property type="match status" value="1"/>
</dbReference>
<evidence type="ECO:0000259" key="3">
    <source>
        <dbReference type="Pfam" id="PF00460"/>
    </source>
</evidence>
<dbReference type="GO" id="GO:0071978">
    <property type="term" value="P:bacterial-type flagellum-dependent swarming motility"/>
    <property type="evidence" value="ECO:0007669"/>
    <property type="project" value="TreeGrafter"/>
</dbReference>
<feature type="coiled-coil region" evidence="2">
    <location>
        <begin position="212"/>
        <end position="239"/>
    </location>
</feature>
<dbReference type="NCBIfam" id="TIGR03506">
    <property type="entry name" value="FlgEFG_subfam"/>
    <property type="match status" value="1"/>
</dbReference>
<evidence type="ECO:0000256" key="1">
    <source>
        <dbReference type="ARBA" id="ARBA00009677"/>
    </source>
</evidence>
<dbReference type="SUPFAM" id="SSF117143">
    <property type="entry name" value="Flagellar hook protein flgE"/>
    <property type="match status" value="1"/>
</dbReference>
<dbReference type="AlphaFoldDB" id="A0A380T9Z3"/>
<dbReference type="PANTHER" id="PTHR30435">
    <property type="entry name" value="FLAGELLAR PROTEIN"/>
    <property type="match status" value="1"/>
</dbReference>
<dbReference type="Pfam" id="PF06429">
    <property type="entry name" value="Flg_bbr_C"/>
    <property type="match status" value="1"/>
</dbReference>
<evidence type="ECO:0000259" key="5">
    <source>
        <dbReference type="Pfam" id="PF22692"/>
    </source>
</evidence>
<protein>
    <submittedName>
        <fullName evidence="6">Flagellar basal-body rod protein FlgF</fullName>
    </submittedName>
</protein>
<accession>A0A380T9Z3</accession>
<feature type="domain" description="Flagellar hook protein FlgE/F/G-like D1" evidence="5">
    <location>
        <begin position="86"/>
        <end position="151"/>
    </location>
</feature>
<dbReference type="GO" id="GO:0030694">
    <property type="term" value="C:bacterial-type flagellum basal body, rod"/>
    <property type="evidence" value="ECO:0007669"/>
    <property type="project" value="InterPro"/>
</dbReference>
<dbReference type="PANTHER" id="PTHR30435:SF19">
    <property type="entry name" value="FLAGELLAR BASAL-BODY ROD PROTEIN FLGG"/>
    <property type="match status" value="1"/>
</dbReference>
<dbReference type="InterPro" id="IPR053967">
    <property type="entry name" value="LlgE_F_G-like_D1"/>
</dbReference>
<evidence type="ECO:0000256" key="2">
    <source>
        <dbReference type="SAM" id="Coils"/>
    </source>
</evidence>
<feature type="domain" description="Flagellar basal body rod protein N-terminal" evidence="3">
    <location>
        <begin position="5"/>
        <end position="35"/>
    </location>
</feature>
<dbReference type="InterPro" id="IPR012836">
    <property type="entry name" value="FlgF"/>
</dbReference>
<dbReference type="InterPro" id="IPR020013">
    <property type="entry name" value="Flagellar_FlgE/F/G"/>
</dbReference>
<dbReference type="InterPro" id="IPR037925">
    <property type="entry name" value="FlgE/F/G-like"/>
</dbReference>
<gene>
    <name evidence="6" type="ORF">DF3PB_1030009</name>
</gene>
<reference evidence="6" key="1">
    <citation type="submission" date="2018-07" db="EMBL/GenBank/DDBJ databases">
        <authorList>
            <person name="Quirk P.G."/>
            <person name="Krulwich T.A."/>
        </authorList>
    </citation>
    <scope>NUCLEOTIDE SEQUENCE</scope>
</reference>
<dbReference type="NCBIfam" id="TIGR02490">
    <property type="entry name" value="flgF"/>
    <property type="match status" value="1"/>
</dbReference>
<keyword evidence="6" id="KW-0969">Cilium</keyword>
<evidence type="ECO:0000259" key="4">
    <source>
        <dbReference type="Pfam" id="PF06429"/>
    </source>
</evidence>
<dbReference type="InterPro" id="IPR019776">
    <property type="entry name" value="Flagellar_basal_body_rod_CS"/>
</dbReference>
<dbReference type="InterPro" id="IPR001444">
    <property type="entry name" value="Flag_bb_rod_N"/>
</dbReference>
<keyword evidence="2" id="KW-0175">Coiled coil</keyword>
<evidence type="ECO:0000313" key="6">
    <source>
        <dbReference type="EMBL" id="SUS03606.1"/>
    </source>
</evidence>
<dbReference type="PROSITE" id="PS00588">
    <property type="entry name" value="FLAGELLA_BB_ROD"/>
    <property type="match status" value="1"/>
</dbReference>
<keyword evidence="6" id="KW-0966">Cell projection</keyword>
<feature type="domain" description="Flagellar basal-body/hook protein C-terminal" evidence="4">
    <location>
        <begin position="194"/>
        <end position="238"/>
    </location>
</feature>